<dbReference type="EC" id="5.6.2.2" evidence="4 12"/>
<dbReference type="Pfam" id="PF00986">
    <property type="entry name" value="DNA_gyraseB_C"/>
    <property type="match status" value="1"/>
</dbReference>
<dbReference type="InterPro" id="IPR002288">
    <property type="entry name" value="DNA_gyrase_B_C"/>
</dbReference>
<dbReference type="InterPro" id="IPR013757">
    <property type="entry name" value="Topo_IIA_A_a_sf"/>
</dbReference>
<dbReference type="Gene3D" id="3.90.199.10">
    <property type="entry name" value="Topoisomerase II, domain 5"/>
    <property type="match status" value="2"/>
</dbReference>
<reference evidence="16 17" key="1">
    <citation type="submission" date="2021-06" db="EMBL/GenBank/DDBJ databases">
        <authorList>
            <person name="Kallberg Y."/>
            <person name="Tangrot J."/>
            <person name="Rosling A."/>
        </authorList>
    </citation>
    <scope>NUCLEOTIDE SEQUENCE [LARGE SCALE GENOMIC DNA]</scope>
    <source>
        <strain evidence="16 17">120-4 pot B 10/14</strain>
    </source>
</reference>
<dbReference type="Pfam" id="PF00521">
    <property type="entry name" value="DNA_topoisoIV"/>
    <property type="match status" value="1"/>
</dbReference>
<keyword evidence="6 12" id="KW-0547">Nucleotide-binding</keyword>
<comment type="caution">
    <text evidence="16">The sequence shown here is derived from an EMBL/GenBank/DDBJ whole genome shotgun (WGS) entry which is preliminary data.</text>
</comment>
<dbReference type="SUPFAM" id="SSF55874">
    <property type="entry name" value="ATPase domain of HSP90 chaperone/DNA topoisomerase II/histidine kinase"/>
    <property type="match status" value="1"/>
</dbReference>
<feature type="coiled-coil region" evidence="13">
    <location>
        <begin position="1496"/>
        <end position="1551"/>
    </location>
</feature>
<proteinExistence type="inferred from homology"/>
<comment type="similarity">
    <text evidence="12">Belongs to the type II topoisomerase family.</text>
</comment>
<comment type="caution">
    <text evidence="11">Lacks conserved residue(s) required for the propagation of feature annotation.</text>
</comment>
<dbReference type="Proteomes" id="UP000789901">
    <property type="component" value="Unassembled WGS sequence"/>
</dbReference>
<dbReference type="InterPro" id="IPR013758">
    <property type="entry name" value="Topo_IIA_A/C_ab"/>
</dbReference>
<dbReference type="Gene3D" id="3.40.50.670">
    <property type="match status" value="1"/>
</dbReference>
<evidence type="ECO:0000313" key="16">
    <source>
        <dbReference type="EMBL" id="CAG8641367.1"/>
    </source>
</evidence>
<keyword evidence="8 12" id="KW-0799">Topoisomerase</keyword>
<dbReference type="Gene3D" id="3.30.565.10">
    <property type="entry name" value="Histidine kinase-like ATPase, C-terminal domain"/>
    <property type="match status" value="2"/>
</dbReference>
<dbReference type="SUPFAM" id="SSF56719">
    <property type="entry name" value="Type II DNA topoisomerase"/>
    <property type="match status" value="2"/>
</dbReference>
<feature type="domain" description="Toprim" evidence="14">
    <location>
        <begin position="311"/>
        <end position="484"/>
    </location>
</feature>
<comment type="similarity">
    <text evidence="3">Belongs to the type II topoisomerase GyrB family.</text>
</comment>
<evidence type="ECO:0000256" key="6">
    <source>
        <dbReference type="ARBA" id="ARBA00022741"/>
    </source>
</evidence>
<dbReference type="PANTHER" id="PTHR45866:SF1">
    <property type="entry name" value="DNA GYRASE SUBUNIT B, MITOCHONDRIAL"/>
    <property type="match status" value="1"/>
</dbReference>
<evidence type="ECO:0000256" key="3">
    <source>
        <dbReference type="ARBA" id="ARBA00010708"/>
    </source>
</evidence>
<dbReference type="PROSITE" id="PS50880">
    <property type="entry name" value="TOPRIM"/>
    <property type="match status" value="1"/>
</dbReference>
<dbReference type="InterPro" id="IPR036890">
    <property type="entry name" value="HATPase_C_sf"/>
</dbReference>
<comment type="cofactor">
    <cofactor evidence="2">
        <name>Mg(2+)</name>
        <dbReference type="ChEBI" id="CHEBI:18420"/>
    </cofactor>
</comment>
<dbReference type="Gene3D" id="1.10.268.10">
    <property type="entry name" value="Topoisomerase, domain 3"/>
    <property type="match status" value="1"/>
</dbReference>
<dbReference type="EMBL" id="CAJVQB010004629">
    <property type="protein sequence ID" value="CAG8641367.1"/>
    <property type="molecule type" value="Genomic_DNA"/>
</dbReference>
<name>A0ABN7UNQ1_GIGMA</name>
<evidence type="ECO:0000256" key="11">
    <source>
        <dbReference type="PROSITE-ProRule" id="PRU01384"/>
    </source>
</evidence>
<evidence type="ECO:0000259" key="14">
    <source>
        <dbReference type="PROSITE" id="PS50880"/>
    </source>
</evidence>
<feature type="coiled-coil region" evidence="13">
    <location>
        <begin position="1438"/>
        <end position="1465"/>
    </location>
</feature>
<protein>
    <recommendedName>
        <fullName evidence="5 12">DNA topoisomerase 2</fullName>
        <ecNumber evidence="4 12">5.6.2.2</ecNumber>
    </recommendedName>
</protein>
<comment type="catalytic activity">
    <reaction evidence="1 12">
        <text>ATP-dependent breakage, passage and rejoining of double-stranded DNA.</text>
        <dbReference type="EC" id="5.6.2.2"/>
    </reaction>
</comment>
<dbReference type="SMART" id="SM00387">
    <property type="entry name" value="HATPase_c"/>
    <property type="match status" value="1"/>
</dbReference>
<feature type="coiled-coil region" evidence="13">
    <location>
        <begin position="918"/>
        <end position="945"/>
    </location>
</feature>
<evidence type="ECO:0000256" key="1">
    <source>
        <dbReference type="ARBA" id="ARBA00000185"/>
    </source>
</evidence>
<dbReference type="SMART" id="SM00433">
    <property type="entry name" value="TOP2c"/>
    <property type="match status" value="1"/>
</dbReference>
<dbReference type="Gene3D" id="2.120.10.90">
    <property type="entry name" value="DNA gyrase/topoisomerase IV, subunit A, C-terminal"/>
    <property type="match status" value="1"/>
</dbReference>
<dbReference type="Pfam" id="PF02518">
    <property type="entry name" value="HATPase_c"/>
    <property type="match status" value="1"/>
</dbReference>
<evidence type="ECO:0000256" key="13">
    <source>
        <dbReference type="SAM" id="Coils"/>
    </source>
</evidence>
<keyword evidence="17" id="KW-1185">Reference proteome</keyword>
<dbReference type="InterPro" id="IPR014721">
    <property type="entry name" value="Ribsml_uS5_D2-typ_fold_subgr"/>
</dbReference>
<organism evidence="16 17">
    <name type="scientific">Gigaspora margarita</name>
    <dbReference type="NCBI Taxonomy" id="4874"/>
    <lineage>
        <taxon>Eukaryota</taxon>
        <taxon>Fungi</taxon>
        <taxon>Fungi incertae sedis</taxon>
        <taxon>Mucoromycota</taxon>
        <taxon>Glomeromycotina</taxon>
        <taxon>Glomeromycetes</taxon>
        <taxon>Diversisporales</taxon>
        <taxon>Gigasporaceae</taxon>
        <taxon>Gigaspora</taxon>
    </lineage>
</organism>
<keyword evidence="9 11" id="KW-0238">DNA-binding</keyword>
<dbReference type="SUPFAM" id="SSF54211">
    <property type="entry name" value="Ribosomal protein S5 domain 2-like"/>
    <property type="match status" value="1"/>
</dbReference>
<feature type="coiled-coil region" evidence="13">
    <location>
        <begin position="979"/>
        <end position="1027"/>
    </location>
</feature>
<dbReference type="InterPro" id="IPR035516">
    <property type="entry name" value="Gyrase/topoIV_suA_C"/>
</dbReference>
<gene>
    <name evidence="16" type="ORF">GMARGA_LOCUS8861</name>
</gene>
<evidence type="ECO:0000256" key="12">
    <source>
        <dbReference type="RuleBase" id="RU362094"/>
    </source>
</evidence>
<evidence type="ECO:0000256" key="2">
    <source>
        <dbReference type="ARBA" id="ARBA00001946"/>
    </source>
</evidence>
<dbReference type="InterPro" id="IPR002205">
    <property type="entry name" value="Topo_IIA_dom_A"/>
</dbReference>
<feature type="domain" description="Topo IIA-type catalytic" evidence="15">
    <location>
        <begin position="613"/>
        <end position="1614"/>
    </location>
</feature>
<dbReference type="PROSITE" id="PS52040">
    <property type="entry name" value="TOPO_IIA"/>
    <property type="match status" value="1"/>
</dbReference>
<dbReference type="PRINTS" id="PR00418">
    <property type="entry name" value="TPI2FAMILY"/>
</dbReference>
<evidence type="ECO:0000256" key="9">
    <source>
        <dbReference type="ARBA" id="ARBA00023125"/>
    </source>
</evidence>
<keyword evidence="10 12" id="KW-0413">Isomerase</keyword>
<sequence>MPEKEKKKKDEYGAESIQVLENIEAVRKRPGMYIGSTDEQEVIDNSIDEAVAGYCSEVKITLSLDQKLITVEDNGRGIPIAIHPDTKKSTLETIFTFLHSGGKFENKVYKTSGGLHGVGVTAVNALSANLKEATNGITITFTPDPKIFQEFTYFKIETIQNRLKELAYLNPNVSLIFATSPEATPITYHYSSGLADKYPNLKVSVLKDDVLEGLVTILAVRMKDPQFSGQTKDRLANKSVRELVKNASYDLVKKFLQDHGNSAEAISRQIITTAQNRVKYEEYEKSLREGGRGASLPGKLAPCISKEVANNELFIVEGESAGGSAKLARDPNNQAVLPVQGKIINVEKAERAKIFENEEIKNLINALGFSVSEATQNHYNRFRTKIESDITSEELEIPEEFVYQDDNEQEQVIPAHTFLTGEQLRTIVEKTQENLLKKLRYGKVVIMTDADADGKHIECLALTFFVRYFRYLIEEHRLYLAVTPLYRLQTKKETKYFYSDYELETYQEQIKGTVGRLQRFKGLGEMNPQQLRETTMAVKKRCLHELLLPNPPSIRDIIEDLMGPKSEPRKRRLESGEHKNAQLTVSDNKVDIGQALLVKFLEYAYAVVEDRALPQLYDGLKPVQRRILYTLYELGLSPSKAHRKAAKVVGDVVGKYHPHGDQSIYQAMVKMAQDFHYRYPLIDGQEPKILPASLNLLLNGSSGIAVGMSTNIPPHNLGEVVEAAINLIREPEITLEQLITYLPGPDFPTGGQILEQEKLHSIYEKGEGTIYIRAKAEITSSKPEKETKLDSSAKLKKDLIHISELPYKVNKAKLVENISRIIKDKKIDVILNQLYKSTKLQSSFSVKMRALIDDQPKVFSLKEVLEGFISQRLENIQKKAQFIYKKNQKELISLETRRFIIDNYREIAEIAHTSSSDEEREQKLRDRFSSELKKLQEQLRTIQEEAPDAPEKSSDLEQEAINRILDTPASFRQFTPERREKLQNDIAKLEQDNADQQLIIVDQAKRKERLIQELEKLKNDYPQDKRRTTVTSTQHSIEERQLIPHEERIVLLSRSENKKENKVNNYLTVHHLSAVEPTNIPSRAIIKLDRRDDLWCFSNYGKLYTLSFYKFVALNKTTNLNEEYFMRTKKGELKPTLQAQEFFTTALPVPEQFTEKSLLIITHRGKIRLLETKKLQNISKSGKKLINLYQKTIEKCSLHQSQLTEHKATSHVCGISCPQSRELHKQIKECNEEIELIIKRTSRDGVVKNLKVPLYRQMRKKDEEGNSVYCSVHQNQLKKHKTANCCDKSQGVMAYSRCSQFKKLRNQIKECSNCQNPELFTKQIRKQVKCEKVVDLLLIKEGENKENLLLFLIKKDNNYLEKLEKSKEKTEKEMREEKELMEERVLKSTLPLETKEKILKDSKIITGINTKEITRKIANSPVDLTIGKVAIEEQSKDLKQKGEVYQKLLAEVKKQQEKINIFKEKNKQCKDCQKYCPKHELKTQAEMTKHETCQHCHKYDKQIQQSKEKVAELKAKLENFKKTKPGATKEIQKLVNELAKKKEQGEKIRHEALGNRTKCPILNELKAERKVCPQCQKQEQKKYRARVANPLQQVCLVDKEGNPEIYLLANTDVC</sequence>
<dbReference type="SUPFAM" id="SSF101904">
    <property type="entry name" value="GyrA/ParC C-terminal domain-like"/>
    <property type="match status" value="1"/>
</dbReference>
<dbReference type="InterPro" id="IPR001241">
    <property type="entry name" value="Topo_IIA"/>
</dbReference>
<evidence type="ECO:0000256" key="4">
    <source>
        <dbReference type="ARBA" id="ARBA00012895"/>
    </source>
</evidence>
<dbReference type="InterPro" id="IPR013759">
    <property type="entry name" value="Topo_IIA_B_C"/>
</dbReference>
<dbReference type="InterPro" id="IPR013760">
    <property type="entry name" value="Topo_IIA-like_dom_sf"/>
</dbReference>
<evidence type="ECO:0000259" key="15">
    <source>
        <dbReference type="PROSITE" id="PS52040"/>
    </source>
</evidence>
<evidence type="ECO:0000313" key="17">
    <source>
        <dbReference type="Proteomes" id="UP000789901"/>
    </source>
</evidence>
<dbReference type="InterPro" id="IPR013506">
    <property type="entry name" value="Topo_IIA_bsu_dom2"/>
</dbReference>
<dbReference type="InterPro" id="IPR020568">
    <property type="entry name" value="Ribosomal_Su5_D2-typ_SF"/>
</dbReference>
<comment type="subunit">
    <text evidence="12">Homodimer.</text>
</comment>
<dbReference type="Pfam" id="PF00204">
    <property type="entry name" value="DNA_gyraseB"/>
    <property type="match status" value="1"/>
</dbReference>
<evidence type="ECO:0000256" key="5">
    <source>
        <dbReference type="ARBA" id="ARBA00019635"/>
    </source>
</evidence>
<feature type="coiled-coil region" evidence="13">
    <location>
        <begin position="1353"/>
        <end position="1387"/>
    </location>
</feature>
<dbReference type="Gene3D" id="3.30.230.10">
    <property type="match status" value="1"/>
</dbReference>
<accession>A0ABN7UNQ1</accession>
<comment type="function">
    <text evidence="12">Control of topological states of DNA by transient breakage and subsequent rejoining of DNA strands. Topoisomerase II makes double-strand breaks.</text>
</comment>
<evidence type="ECO:0000256" key="10">
    <source>
        <dbReference type="ARBA" id="ARBA00023235"/>
    </source>
</evidence>
<dbReference type="SMART" id="SM00434">
    <property type="entry name" value="TOP4c"/>
    <property type="match status" value="1"/>
</dbReference>
<keyword evidence="7 12" id="KW-0067">ATP-binding</keyword>
<evidence type="ECO:0000256" key="8">
    <source>
        <dbReference type="ARBA" id="ARBA00023029"/>
    </source>
</evidence>
<dbReference type="PANTHER" id="PTHR45866">
    <property type="entry name" value="DNA GYRASE/TOPOISOMERASE SUBUNIT B"/>
    <property type="match status" value="1"/>
</dbReference>
<dbReference type="InterPro" id="IPR006171">
    <property type="entry name" value="TOPRIM_dom"/>
</dbReference>
<dbReference type="InterPro" id="IPR003594">
    <property type="entry name" value="HATPase_dom"/>
</dbReference>
<keyword evidence="13" id="KW-0175">Coiled coil</keyword>
<dbReference type="Pfam" id="PF01751">
    <property type="entry name" value="Toprim"/>
    <property type="match status" value="1"/>
</dbReference>
<evidence type="ECO:0000256" key="7">
    <source>
        <dbReference type="ARBA" id="ARBA00022840"/>
    </source>
</evidence>